<reference evidence="9" key="1">
    <citation type="submission" date="2019-08" db="EMBL/GenBank/DDBJ databases">
        <title>The genome of the North American firefly Photinus pyralis.</title>
        <authorList>
            <consortium name="Photinus pyralis genome working group"/>
            <person name="Fallon T.R."/>
            <person name="Sander Lower S.E."/>
            <person name="Weng J.-K."/>
        </authorList>
    </citation>
    <scope>NUCLEOTIDE SEQUENCE</scope>
    <source>
        <strain evidence="9">TRF0915ILg1</strain>
        <tissue evidence="9">Whole body</tissue>
    </source>
</reference>
<comment type="cofactor">
    <cofactor evidence="1">
        <name>a divalent metal cation</name>
        <dbReference type="ChEBI" id="CHEBI:60240"/>
    </cofactor>
</comment>
<evidence type="ECO:0000256" key="6">
    <source>
        <dbReference type="ARBA" id="ARBA00022801"/>
    </source>
</evidence>
<evidence type="ECO:0000256" key="3">
    <source>
        <dbReference type="ARBA" id="ARBA00006958"/>
    </source>
</evidence>
<comment type="similarity">
    <text evidence="3">Belongs to the HARBI1 family.</text>
</comment>
<proteinExistence type="inferred from homology"/>
<keyword evidence="7" id="KW-0539">Nucleus</keyword>
<dbReference type="GO" id="GO:0016787">
    <property type="term" value="F:hydrolase activity"/>
    <property type="evidence" value="ECO:0007669"/>
    <property type="project" value="UniProtKB-KW"/>
</dbReference>
<dbReference type="Pfam" id="PF13359">
    <property type="entry name" value="DDE_Tnp_4"/>
    <property type="match status" value="1"/>
</dbReference>
<dbReference type="OrthoDB" id="6734249at2759"/>
<dbReference type="AlphaFoldDB" id="A0A8K0CLZ3"/>
<evidence type="ECO:0000256" key="7">
    <source>
        <dbReference type="ARBA" id="ARBA00023242"/>
    </source>
</evidence>
<keyword evidence="10" id="KW-1185">Reference proteome</keyword>
<comment type="subcellular location">
    <subcellularLocation>
        <location evidence="2">Nucleus</location>
    </subcellularLocation>
</comment>
<dbReference type="Proteomes" id="UP000801492">
    <property type="component" value="Unassembled WGS sequence"/>
</dbReference>
<accession>A0A8K0CLZ3</accession>
<evidence type="ECO:0000313" key="9">
    <source>
        <dbReference type="EMBL" id="KAF2887456.1"/>
    </source>
</evidence>
<evidence type="ECO:0000256" key="1">
    <source>
        <dbReference type="ARBA" id="ARBA00001968"/>
    </source>
</evidence>
<keyword evidence="6" id="KW-0378">Hydrolase</keyword>
<dbReference type="InterPro" id="IPR027806">
    <property type="entry name" value="HARBI1_dom"/>
</dbReference>
<comment type="caution">
    <text evidence="9">The sequence shown here is derived from an EMBL/GenBank/DDBJ whole genome shotgun (WGS) entry which is preliminary data.</text>
</comment>
<dbReference type="InterPro" id="IPR045249">
    <property type="entry name" value="HARBI1-like"/>
</dbReference>
<name>A0A8K0CLZ3_IGNLU</name>
<feature type="domain" description="DDE Tnp4" evidence="8">
    <location>
        <begin position="43"/>
        <end position="197"/>
    </location>
</feature>
<keyword evidence="5" id="KW-0479">Metal-binding</keyword>
<evidence type="ECO:0000256" key="2">
    <source>
        <dbReference type="ARBA" id="ARBA00004123"/>
    </source>
</evidence>
<gene>
    <name evidence="9" type="ORF">ILUMI_18717</name>
</gene>
<evidence type="ECO:0000256" key="5">
    <source>
        <dbReference type="ARBA" id="ARBA00022723"/>
    </source>
</evidence>
<dbReference type="GO" id="GO:0004518">
    <property type="term" value="F:nuclease activity"/>
    <property type="evidence" value="ECO:0007669"/>
    <property type="project" value="UniProtKB-KW"/>
</dbReference>
<dbReference type="EMBL" id="VTPC01083428">
    <property type="protein sequence ID" value="KAF2887456.1"/>
    <property type="molecule type" value="Genomic_DNA"/>
</dbReference>
<protein>
    <recommendedName>
        <fullName evidence="8">DDE Tnp4 domain-containing protein</fullName>
    </recommendedName>
</protein>
<dbReference type="GO" id="GO:0005634">
    <property type="term" value="C:nucleus"/>
    <property type="evidence" value="ECO:0007669"/>
    <property type="project" value="UniProtKB-SubCell"/>
</dbReference>
<dbReference type="PANTHER" id="PTHR22930:SF292">
    <property type="entry name" value="DDE TNP4 DOMAIN-CONTAINING PROTEIN"/>
    <property type="match status" value="1"/>
</dbReference>
<keyword evidence="4" id="KW-0540">Nuclease</keyword>
<dbReference type="GO" id="GO:0046872">
    <property type="term" value="F:metal ion binding"/>
    <property type="evidence" value="ECO:0007669"/>
    <property type="project" value="UniProtKB-KW"/>
</dbReference>
<evidence type="ECO:0000313" key="10">
    <source>
        <dbReference type="Proteomes" id="UP000801492"/>
    </source>
</evidence>
<dbReference type="PANTHER" id="PTHR22930">
    <property type="match status" value="1"/>
</dbReference>
<organism evidence="9 10">
    <name type="scientific">Ignelater luminosus</name>
    <name type="common">Cucubano</name>
    <name type="synonym">Pyrophorus luminosus</name>
    <dbReference type="NCBI Taxonomy" id="2038154"/>
    <lineage>
        <taxon>Eukaryota</taxon>
        <taxon>Metazoa</taxon>
        <taxon>Ecdysozoa</taxon>
        <taxon>Arthropoda</taxon>
        <taxon>Hexapoda</taxon>
        <taxon>Insecta</taxon>
        <taxon>Pterygota</taxon>
        <taxon>Neoptera</taxon>
        <taxon>Endopterygota</taxon>
        <taxon>Coleoptera</taxon>
        <taxon>Polyphaga</taxon>
        <taxon>Elateriformia</taxon>
        <taxon>Elateroidea</taxon>
        <taxon>Elateridae</taxon>
        <taxon>Agrypninae</taxon>
        <taxon>Pyrophorini</taxon>
        <taxon>Ignelater</taxon>
    </lineage>
</organism>
<evidence type="ECO:0000259" key="8">
    <source>
        <dbReference type="Pfam" id="PF13359"/>
    </source>
</evidence>
<sequence length="227" mass="26181">MNILSAIVALRDDFIRWPNERERTELAQRIDNQSRIPCVVGAIDGCHIIIKQPVSNAVNFYNLNNQHSIILQRVCDDHKIFTDIFIGILGRVHDARVFRNSPLFEQLTGNPALLPPNQHLIGDAAYPLLTILMKPFRNSDHLTPRQTRFNQVLSGQRSVIERAFGLLKGKWRRLKYLDVALAAKIPEVVLAACILHNFLLRRVKKHEYGEDAYNSKIMKMMKLIYKF</sequence>
<evidence type="ECO:0000256" key="4">
    <source>
        <dbReference type="ARBA" id="ARBA00022722"/>
    </source>
</evidence>